<feature type="region of interest" description="Disordered" evidence="1">
    <location>
        <begin position="144"/>
        <end position="182"/>
    </location>
</feature>
<feature type="compositionally biased region" description="Polar residues" evidence="1">
    <location>
        <begin position="149"/>
        <end position="167"/>
    </location>
</feature>
<evidence type="ECO:0000313" key="2">
    <source>
        <dbReference type="EMBL" id="KAH8024055.1"/>
    </source>
</evidence>
<feature type="region of interest" description="Disordered" evidence="1">
    <location>
        <begin position="203"/>
        <end position="232"/>
    </location>
</feature>
<organism evidence="2 3">
    <name type="scientific">Rhipicephalus microplus</name>
    <name type="common">Cattle tick</name>
    <name type="synonym">Boophilus microplus</name>
    <dbReference type="NCBI Taxonomy" id="6941"/>
    <lineage>
        <taxon>Eukaryota</taxon>
        <taxon>Metazoa</taxon>
        <taxon>Ecdysozoa</taxon>
        <taxon>Arthropoda</taxon>
        <taxon>Chelicerata</taxon>
        <taxon>Arachnida</taxon>
        <taxon>Acari</taxon>
        <taxon>Parasitiformes</taxon>
        <taxon>Ixodida</taxon>
        <taxon>Ixodoidea</taxon>
        <taxon>Ixodidae</taxon>
        <taxon>Rhipicephalinae</taxon>
        <taxon>Rhipicephalus</taxon>
        <taxon>Boophilus</taxon>
    </lineage>
</organism>
<feature type="compositionally biased region" description="Basic and acidic residues" evidence="1">
    <location>
        <begin position="10"/>
        <end position="20"/>
    </location>
</feature>
<evidence type="ECO:0008006" key="4">
    <source>
        <dbReference type="Google" id="ProtNLM"/>
    </source>
</evidence>
<feature type="region of interest" description="Disordered" evidence="1">
    <location>
        <begin position="385"/>
        <end position="424"/>
    </location>
</feature>
<dbReference type="EMBL" id="JABSTU010000008">
    <property type="protein sequence ID" value="KAH8024055.1"/>
    <property type="molecule type" value="Genomic_DNA"/>
</dbReference>
<proteinExistence type="predicted"/>
<comment type="caution">
    <text evidence="2">The sequence shown here is derived from an EMBL/GenBank/DDBJ whole genome shotgun (WGS) entry which is preliminary data.</text>
</comment>
<keyword evidence="3" id="KW-1185">Reference proteome</keyword>
<feature type="region of interest" description="Disordered" evidence="1">
    <location>
        <begin position="1"/>
        <end position="33"/>
    </location>
</feature>
<dbReference type="AlphaFoldDB" id="A0A9J6DPE2"/>
<reference evidence="2" key="1">
    <citation type="journal article" date="2020" name="Cell">
        <title>Large-Scale Comparative Analyses of Tick Genomes Elucidate Their Genetic Diversity and Vector Capacities.</title>
        <authorList>
            <consortium name="Tick Genome and Microbiome Consortium (TIGMIC)"/>
            <person name="Jia N."/>
            <person name="Wang J."/>
            <person name="Shi W."/>
            <person name="Du L."/>
            <person name="Sun Y."/>
            <person name="Zhan W."/>
            <person name="Jiang J.F."/>
            <person name="Wang Q."/>
            <person name="Zhang B."/>
            <person name="Ji P."/>
            <person name="Bell-Sakyi L."/>
            <person name="Cui X.M."/>
            <person name="Yuan T.T."/>
            <person name="Jiang B.G."/>
            <person name="Yang W.F."/>
            <person name="Lam T.T."/>
            <person name="Chang Q.C."/>
            <person name="Ding S.J."/>
            <person name="Wang X.J."/>
            <person name="Zhu J.G."/>
            <person name="Ruan X.D."/>
            <person name="Zhao L."/>
            <person name="Wei J.T."/>
            <person name="Ye R.Z."/>
            <person name="Que T.C."/>
            <person name="Du C.H."/>
            <person name="Zhou Y.H."/>
            <person name="Cheng J.X."/>
            <person name="Dai P.F."/>
            <person name="Guo W.B."/>
            <person name="Han X.H."/>
            <person name="Huang E.J."/>
            <person name="Li L.F."/>
            <person name="Wei W."/>
            <person name="Gao Y.C."/>
            <person name="Liu J.Z."/>
            <person name="Shao H.Z."/>
            <person name="Wang X."/>
            <person name="Wang C.C."/>
            <person name="Yang T.C."/>
            <person name="Huo Q.B."/>
            <person name="Li W."/>
            <person name="Chen H.Y."/>
            <person name="Chen S.E."/>
            <person name="Zhou L.G."/>
            <person name="Ni X.B."/>
            <person name="Tian J.H."/>
            <person name="Sheng Y."/>
            <person name="Liu T."/>
            <person name="Pan Y.S."/>
            <person name="Xia L.Y."/>
            <person name="Li J."/>
            <person name="Zhao F."/>
            <person name="Cao W.C."/>
        </authorList>
    </citation>
    <scope>NUCLEOTIDE SEQUENCE</scope>
    <source>
        <strain evidence="2">Rmic-2018</strain>
    </source>
</reference>
<gene>
    <name evidence="2" type="ORF">HPB51_020813</name>
</gene>
<name>A0A9J6DPE2_RHIMP</name>
<feature type="compositionally biased region" description="Basic and acidic residues" evidence="1">
    <location>
        <begin position="113"/>
        <end position="123"/>
    </location>
</feature>
<dbReference type="Proteomes" id="UP000821866">
    <property type="component" value="Chromosome 6"/>
</dbReference>
<protein>
    <recommendedName>
        <fullName evidence="4">Retrotransposon gag domain-containing protein</fullName>
    </recommendedName>
</protein>
<accession>A0A9J6DPE2</accession>
<dbReference type="PANTHER" id="PTHR33223:SF6">
    <property type="entry name" value="CCHC-TYPE DOMAIN-CONTAINING PROTEIN"/>
    <property type="match status" value="1"/>
</dbReference>
<sequence>MAQPTGCESTELHAEEETTPREGATPRRTSSWDSETTIVESVFTTLDHSTMANATKKQLVNELRAREPTDSSTKDQAAYDDDRQAHLETVSADNARLCAELSSLRAQLNRAATSERETLHEAHQNASLPTERVTTPTLALHHSVPADITMSSGSTRPPSLNDGTNQDAARPAAPTVSTHEGEPSMAQILATLVNTQVLLANTLSRGPPTTSPIQIHSTSDTSSSIPLFDGTPQQSTHEWITQVEKIAALAHWTPSLTLVTAASRLTGSAKDWHSAYGSQYDTWEQWKEALILLFKRKLTMQEFLELQTKRRLQSHETIVEYMYSKNAILNKAPYRLAEEERISLILSGIEDDTWANPLAAQLCGTVTELIDRAVLLDARRRTTVCAENDKKPSSSTASRVEPSGKFSSSEVPPPKQGTPHRTGETLIATFCRQSDESVFKDEGYVRLNTKCPAPDEDFTSLVEDATRKITKDATEAESE</sequence>
<evidence type="ECO:0000313" key="3">
    <source>
        <dbReference type="Proteomes" id="UP000821866"/>
    </source>
</evidence>
<feature type="region of interest" description="Disordered" evidence="1">
    <location>
        <begin position="112"/>
        <end position="132"/>
    </location>
</feature>
<evidence type="ECO:0000256" key="1">
    <source>
        <dbReference type="SAM" id="MobiDB-lite"/>
    </source>
</evidence>
<dbReference type="PANTHER" id="PTHR33223">
    <property type="entry name" value="CCHC-TYPE DOMAIN-CONTAINING PROTEIN"/>
    <property type="match status" value="1"/>
</dbReference>
<reference evidence="2" key="2">
    <citation type="submission" date="2021-09" db="EMBL/GenBank/DDBJ databases">
        <authorList>
            <person name="Jia N."/>
            <person name="Wang J."/>
            <person name="Shi W."/>
            <person name="Du L."/>
            <person name="Sun Y."/>
            <person name="Zhan W."/>
            <person name="Jiang J."/>
            <person name="Wang Q."/>
            <person name="Zhang B."/>
            <person name="Ji P."/>
            <person name="Sakyi L.B."/>
            <person name="Cui X."/>
            <person name="Yuan T."/>
            <person name="Jiang B."/>
            <person name="Yang W."/>
            <person name="Lam T.T.-Y."/>
            <person name="Chang Q."/>
            <person name="Ding S."/>
            <person name="Wang X."/>
            <person name="Zhu J."/>
            <person name="Ruan X."/>
            <person name="Zhao L."/>
            <person name="Wei J."/>
            <person name="Que T."/>
            <person name="Du C."/>
            <person name="Cheng J."/>
            <person name="Dai P."/>
            <person name="Han X."/>
            <person name="Huang E."/>
            <person name="Gao Y."/>
            <person name="Liu J."/>
            <person name="Shao H."/>
            <person name="Ye R."/>
            <person name="Li L."/>
            <person name="Wei W."/>
            <person name="Wang X."/>
            <person name="Wang C."/>
            <person name="Huo Q."/>
            <person name="Li W."/>
            <person name="Guo W."/>
            <person name="Chen H."/>
            <person name="Chen S."/>
            <person name="Zhou L."/>
            <person name="Zhou L."/>
            <person name="Ni X."/>
            <person name="Tian J."/>
            <person name="Zhou Y."/>
            <person name="Sheng Y."/>
            <person name="Liu T."/>
            <person name="Pan Y."/>
            <person name="Xia L."/>
            <person name="Li J."/>
            <person name="Zhao F."/>
            <person name="Cao W."/>
        </authorList>
    </citation>
    <scope>NUCLEOTIDE SEQUENCE</scope>
    <source>
        <strain evidence="2">Rmic-2018</strain>
        <tissue evidence="2">Larvae</tissue>
    </source>
</reference>